<feature type="binding site" evidence="10">
    <location>
        <position position="68"/>
    </location>
    <ligand>
        <name>substrate</name>
    </ligand>
</feature>
<sequence length="199" mass="21214">MSGNSSNGLSLHMQESLQVFQAFLGDAALNAELQAIGELCVQTYQRGNKILIAGNGGSAADAQHFAGELVSRFYFDRPPLSAIALTTDSSILTAIGNDYGYKEVFARQVLANGCAGDLFIAISTSGNSENILHAIEACRQKDIKVVGLTGQSGGKLKALSDHCLCVPSASTPRIQECHLVIEHALCAHIEQRIFRPEPV</sequence>
<dbReference type="EMBL" id="JAVDSJ010000003">
    <property type="protein sequence ID" value="MDR6584357.1"/>
    <property type="molecule type" value="Genomic_DNA"/>
</dbReference>
<accession>A0ABU1PFU2</accession>
<evidence type="ECO:0000256" key="2">
    <source>
        <dbReference type="ARBA" id="ARBA00003172"/>
    </source>
</evidence>
<dbReference type="Proteomes" id="UP001260715">
    <property type="component" value="Unassembled WGS sequence"/>
</dbReference>
<dbReference type="EC" id="5.3.1.28" evidence="10"/>
<dbReference type="GO" id="GO:0016853">
    <property type="term" value="F:isomerase activity"/>
    <property type="evidence" value="ECO:0007669"/>
    <property type="project" value="UniProtKB-KW"/>
</dbReference>
<evidence type="ECO:0000313" key="13">
    <source>
        <dbReference type="Proteomes" id="UP001260715"/>
    </source>
</evidence>
<evidence type="ECO:0000313" key="12">
    <source>
        <dbReference type="EMBL" id="MDR6584357.1"/>
    </source>
</evidence>
<comment type="subunit">
    <text evidence="10">Homotetramer.</text>
</comment>
<evidence type="ECO:0000256" key="6">
    <source>
        <dbReference type="ARBA" id="ARBA00022723"/>
    </source>
</evidence>
<feature type="binding site" evidence="10">
    <location>
        <position position="128"/>
    </location>
    <ligand>
        <name>substrate</name>
    </ligand>
</feature>
<dbReference type="InterPro" id="IPR050099">
    <property type="entry name" value="SIS_GmhA/DiaA_subfam"/>
</dbReference>
<dbReference type="CDD" id="cd05006">
    <property type="entry name" value="SIS_GmhA"/>
    <property type="match status" value="1"/>
</dbReference>
<dbReference type="PANTHER" id="PTHR30390">
    <property type="entry name" value="SEDOHEPTULOSE 7-PHOSPHATE ISOMERASE / DNAA INITIATOR-ASSOCIATING FACTOR FOR REPLICATION INITIATION"/>
    <property type="match status" value="1"/>
</dbReference>
<dbReference type="InterPro" id="IPR001347">
    <property type="entry name" value="SIS_dom"/>
</dbReference>
<feature type="binding site" evidence="10">
    <location>
        <position position="183"/>
    </location>
    <ligand>
        <name>Zn(2+)</name>
        <dbReference type="ChEBI" id="CHEBI:29105"/>
    </ligand>
</feature>
<organism evidence="12 13">
    <name type="scientific">Herbaspirillum frisingense</name>
    <dbReference type="NCBI Taxonomy" id="92645"/>
    <lineage>
        <taxon>Bacteria</taxon>
        <taxon>Pseudomonadati</taxon>
        <taxon>Pseudomonadota</taxon>
        <taxon>Betaproteobacteria</taxon>
        <taxon>Burkholderiales</taxon>
        <taxon>Oxalobacteraceae</taxon>
        <taxon>Herbaspirillum</taxon>
    </lineage>
</organism>
<dbReference type="InterPro" id="IPR046348">
    <property type="entry name" value="SIS_dom_sf"/>
</dbReference>
<dbReference type="InterPro" id="IPR035461">
    <property type="entry name" value="GmhA/DiaA"/>
</dbReference>
<keyword evidence="13" id="KW-1185">Reference proteome</keyword>
<feature type="binding site" evidence="10">
    <location>
        <begin position="97"/>
        <end position="98"/>
    </location>
    <ligand>
        <name>substrate</name>
    </ligand>
</feature>
<evidence type="ECO:0000259" key="11">
    <source>
        <dbReference type="PROSITE" id="PS51464"/>
    </source>
</evidence>
<dbReference type="Pfam" id="PF13580">
    <property type="entry name" value="SIS_2"/>
    <property type="match status" value="1"/>
</dbReference>
<comment type="caution">
    <text evidence="12">The sequence shown here is derived from an EMBL/GenBank/DDBJ whole genome shotgun (WGS) entry which is preliminary data.</text>
</comment>
<keyword evidence="6 10" id="KW-0479">Metal-binding</keyword>
<comment type="cofactor">
    <cofactor evidence="10">
        <name>Zn(2+)</name>
        <dbReference type="ChEBI" id="CHEBI:29105"/>
    </cofactor>
    <text evidence="10">Binds 1 zinc ion per subunit.</text>
</comment>
<comment type="miscellaneous">
    <text evidence="10">The reaction produces a racemic mixture of D-glycero-alpha-D-manno-heptose 7-phosphate and D-glycero-beta-D-manno-heptose 7-phosphate.</text>
</comment>
<feature type="binding site" evidence="10">
    <location>
        <position position="64"/>
    </location>
    <ligand>
        <name>Zn(2+)</name>
        <dbReference type="ChEBI" id="CHEBI:29105"/>
    </ligand>
</feature>
<dbReference type="SUPFAM" id="SSF53697">
    <property type="entry name" value="SIS domain"/>
    <property type="match status" value="1"/>
</dbReference>
<keyword evidence="7 10" id="KW-0862">Zinc</keyword>
<dbReference type="HAMAP" id="MF_00067">
    <property type="entry name" value="GmhA"/>
    <property type="match status" value="1"/>
</dbReference>
<comment type="pathway">
    <text evidence="10">Carbohydrate biosynthesis; D-glycero-D-manno-heptose 7-phosphate biosynthesis; D-glycero-alpha-D-manno-heptose 7-phosphate and D-glycero-beta-D-manno-heptose 7-phosphate from sedoheptulose 7-phosphate: step 1/1.</text>
</comment>
<feature type="domain" description="SIS" evidence="11">
    <location>
        <begin position="40"/>
        <end position="195"/>
    </location>
</feature>
<gene>
    <name evidence="10" type="primary">gmhA</name>
    <name evidence="12" type="ORF">J2W50_002567</name>
</gene>
<proteinExistence type="inferred from homology"/>
<evidence type="ECO:0000256" key="7">
    <source>
        <dbReference type="ARBA" id="ARBA00022833"/>
    </source>
</evidence>
<feature type="binding site" evidence="10">
    <location>
        <position position="68"/>
    </location>
    <ligand>
        <name>Zn(2+)</name>
        <dbReference type="ChEBI" id="CHEBI:29105"/>
    </ligand>
</feature>
<comment type="subcellular location">
    <subcellularLocation>
        <location evidence="3 10">Cytoplasm</location>
    </subcellularLocation>
</comment>
<evidence type="ECO:0000256" key="3">
    <source>
        <dbReference type="ARBA" id="ARBA00004496"/>
    </source>
</evidence>
<feature type="binding site" evidence="10">
    <location>
        <position position="175"/>
    </location>
    <ligand>
        <name>substrate</name>
    </ligand>
</feature>
<name>A0ABU1PFU2_9BURK</name>
<comment type="catalytic activity">
    <reaction evidence="1 10">
        <text>2 D-sedoheptulose 7-phosphate = D-glycero-alpha-D-manno-heptose 7-phosphate + D-glycero-beta-D-manno-heptose 7-phosphate</text>
        <dbReference type="Rhea" id="RHEA:27489"/>
        <dbReference type="ChEBI" id="CHEBI:57483"/>
        <dbReference type="ChEBI" id="CHEBI:60203"/>
        <dbReference type="ChEBI" id="CHEBI:60204"/>
        <dbReference type="EC" id="5.3.1.28"/>
    </reaction>
</comment>
<evidence type="ECO:0000256" key="9">
    <source>
        <dbReference type="ARBA" id="ARBA00023277"/>
    </source>
</evidence>
<keyword evidence="5 10" id="KW-0963">Cytoplasm</keyword>
<dbReference type="PANTHER" id="PTHR30390:SF6">
    <property type="entry name" value="DNAA INITIATOR-ASSOCIATING PROTEIN DIAA"/>
    <property type="match status" value="1"/>
</dbReference>
<keyword evidence="8 10" id="KW-0413">Isomerase</keyword>
<feature type="binding site" evidence="10">
    <location>
        <begin position="55"/>
        <end position="57"/>
    </location>
    <ligand>
        <name>substrate</name>
    </ligand>
</feature>
<evidence type="ECO:0000256" key="8">
    <source>
        <dbReference type="ARBA" id="ARBA00023235"/>
    </source>
</evidence>
<dbReference type="Gene3D" id="3.40.50.10490">
    <property type="entry name" value="Glucose-6-phosphate isomerase like protein, domain 1"/>
    <property type="match status" value="1"/>
</dbReference>
<dbReference type="PROSITE" id="PS51464">
    <property type="entry name" value="SIS"/>
    <property type="match status" value="1"/>
</dbReference>
<feature type="binding site" evidence="10">
    <location>
        <position position="175"/>
    </location>
    <ligand>
        <name>Zn(2+)</name>
        <dbReference type="ChEBI" id="CHEBI:29105"/>
    </ligand>
</feature>
<evidence type="ECO:0000256" key="10">
    <source>
        <dbReference type="HAMAP-Rule" id="MF_00067"/>
    </source>
</evidence>
<evidence type="ECO:0000256" key="5">
    <source>
        <dbReference type="ARBA" id="ARBA00022490"/>
    </source>
</evidence>
<reference evidence="12 13" key="1">
    <citation type="submission" date="2023-07" db="EMBL/GenBank/DDBJ databases">
        <title>Sorghum-associated microbial communities from plants grown in Nebraska, USA.</title>
        <authorList>
            <person name="Schachtman D."/>
        </authorList>
    </citation>
    <scope>NUCLEOTIDE SEQUENCE [LARGE SCALE GENOMIC DNA]</scope>
    <source>
        <strain evidence="12 13">596</strain>
    </source>
</reference>
<evidence type="ECO:0000256" key="4">
    <source>
        <dbReference type="ARBA" id="ARBA00009894"/>
    </source>
</evidence>
<evidence type="ECO:0000256" key="1">
    <source>
        <dbReference type="ARBA" id="ARBA00000348"/>
    </source>
</evidence>
<feature type="binding site" evidence="10">
    <location>
        <begin position="123"/>
        <end position="125"/>
    </location>
    <ligand>
        <name>substrate</name>
    </ligand>
</feature>
<dbReference type="InterPro" id="IPR004515">
    <property type="entry name" value="Phosphoheptose_Isoase"/>
</dbReference>
<comment type="function">
    <text evidence="2 10">Catalyzes the isomerization of sedoheptulose 7-phosphate in D-glycero-D-manno-heptose 7-phosphate.</text>
</comment>
<protein>
    <recommendedName>
        <fullName evidence="10">Phosphoheptose isomerase</fullName>
        <ecNumber evidence="10">5.3.1.28</ecNumber>
    </recommendedName>
    <alternativeName>
        <fullName evidence="10">Sedoheptulose 7-phosphate isomerase</fullName>
    </alternativeName>
</protein>
<keyword evidence="9 10" id="KW-0119">Carbohydrate metabolism</keyword>
<comment type="similarity">
    <text evidence="4 10">Belongs to the SIS family. GmhA subfamily.</text>
</comment>